<dbReference type="STRING" id="1150600.ADIARSV_0644"/>
<keyword evidence="1" id="KW-1133">Transmembrane helix</keyword>
<keyword evidence="1" id="KW-0812">Transmembrane</keyword>
<gene>
    <name evidence="2" type="ORF">ADIARSV_0644</name>
</gene>
<protein>
    <submittedName>
        <fullName evidence="2">Uncharacterized protein</fullName>
    </submittedName>
</protein>
<dbReference type="RefSeq" id="WP_016193892.1">
    <property type="nucleotide sequence ID" value="NZ_AQPN01000023.1"/>
</dbReference>
<keyword evidence="3" id="KW-1185">Reference proteome</keyword>
<keyword evidence="1" id="KW-0472">Membrane</keyword>
<evidence type="ECO:0000256" key="1">
    <source>
        <dbReference type="SAM" id="Phobius"/>
    </source>
</evidence>
<accession>R9GWK6</accession>
<reference evidence="2 3" key="1">
    <citation type="journal article" date="2013" name="Genome Announc.">
        <title>Draft Genome Sequence of Arcticibacter svalbardensis Strain MN12-7T, a Member of the Family Sphingobacteriaceae Isolated from an Arctic Soil Sample.</title>
        <authorList>
            <person name="Shivaji S."/>
            <person name="Ara S."/>
            <person name="Prasad S."/>
            <person name="Manasa B.P."/>
            <person name="Begum Z."/>
            <person name="Singh A."/>
            <person name="Kumar Pinnaka A."/>
        </authorList>
    </citation>
    <scope>NUCLEOTIDE SEQUENCE [LARGE SCALE GENOMIC DNA]</scope>
    <source>
        <strain evidence="2 3">MN12-7</strain>
    </source>
</reference>
<dbReference type="AlphaFoldDB" id="R9GWK6"/>
<dbReference type="Proteomes" id="UP000014174">
    <property type="component" value="Unassembled WGS sequence"/>
</dbReference>
<proteinExistence type="predicted"/>
<evidence type="ECO:0000313" key="3">
    <source>
        <dbReference type="Proteomes" id="UP000014174"/>
    </source>
</evidence>
<organism evidence="2 3">
    <name type="scientific">Arcticibacter svalbardensis MN12-7</name>
    <dbReference type="NCBI Taxonomy" id="1150600"/>
    <lineage>
        <taxon>Bacteria</taxon>
        <taxon>Pseudomonadati</taxon>
        <taxon>Bacteroidota</taxon>
        <taxon>Sphingobacteriia</taxon>
        <taxon>Sphingobacteriales</taxon>
        <taxon>Sphingobacteriaceae</taxon>
        <taxon>Arcticibacter</taxon>
    </lineage>
</organism>
<evidence type="ECO:0000313" key="2">
    <source>
        <dbReference type="EMBL" id="EOR96131.1"/>
    </source>
</evidence>
<sequence length="75" mass="8294">MFLGFAGWGNYFNVYTLLGNKELNEQKPISTETISLIISLFALSIAFSMLTSGIAKVMGGWLSWSHETTSINCIK</sequence>
<name>R9GWK6_9SPHI</name>
<comment type="caution">
    <text evidence="2">The sequence shown here is derived from an EMBL/GenBank/DDBJ whole genome shotgun (WGS) entry which is preliminary data.</text>
</comment>
<feature type="transmembrane region" description="Helical" evidence="1">
    <location>
        <begin position="34"/>
        <end position="55"/>
    </location>
</feature>
<dbReference type="EMBL" id="AQPN01000023">
    <property type="protein sequence ID" value="EOR96131.1"/>
    <property type="molecule type" value="Genomic_DNA"/>
</dbReference>